<comment type="caution">
    <text evidence="9">The sequence shown here is derived from an EMBL/GenBank/DDBJ whole genome shotgun (WGS) entry which is preliminary data.</text>
</comment>
<dbReference type="InterPro" id="IPR036390">
    <property type="entry name" value="WH_DNA-bd_sf"/>
</dbReference>
<keyword evidence="4" id="KW-0804">Transcription</keyword>
<dbReference type="FunFam" id="1.10.10.10:FF:000001">
    <property type="entry name" value="LysR family transcriptional regulator"/>
    <property type="match status" value="1"/>
</dbReference>
<gene>
    <name evidence="9" type="ORF">FHW37_11466</name>
</gene>
<dbReference type="Proteomes" id="UP000320653">
    <property type="component" value="Unassembled WGS sequence"/>
</dbReference>
<proteinExistence type="inferred from homology"/>
<comment type="similarity">
    <text evidence="1">Belongs to the LysR transcriptional regulatory family.</text>
</comment>
<evidence type="ECO:0000256" key="5">
    <source>
        <dbReference type="ARBA" id="ARBA00054626"/>
    </source>
</evidence>
<evidence type="ECO:0000256" key="4">
    <source>
        <dbReference type="ARBA" id="ARBA00023163"/>
    </source>
</evidence>
<dbReference type="PANTHER" id="PTHR30537:SF5">
    <property type="entry name" value="HTH-TYPE TRANSCRIPTIONAL ACTIVATOR TTDR-RELATED"/>
    <property type="match status" value="1"/>
</dbReference>
<evidence type="ECO:0000256" key="6">
    <source>
        <dbReference type="ARBA" id="ARBA00067332"/>
    </source>
</evidence>
<dbReference type="RefSeq" id="WP_145643162.1">
    <property type="nucleotide sequence ID" value="NZ_VIWP01000014.1"/>
</dbReference>
<evidence type="ECO:0000313" key="9">
    <source>
        <dbReference type="EMBL" id="TWF46497.1"/>
    </source>
</evidence>
<dbReference type="InterPro" id="IPR000847">
    <property type="entry name" value="LysR_HTH_N"/>
</dbReference>
<dbReference type="SUPFAM" id="SSF46785">
    <property type="entry name" value="Winged helix' DNA-binding domain"/>
    <property type="match status" value="1"/>
</dbReference>
<dbReference type="AlphaFoldDB" id="A0A561Q839"/>
<dbReference type="InterPro" id="IPR036388">
    <property type="entry name" value="WH-like_DNA-bd_sf"/>
</dbReference>
<evidence type="ECO:0000256" key="7">
    <source>
        <dbReference type="ARBA" id="ARBA00083243"/>
    </source>
</evidence>
<evidence type="ECO:0000259" key="8">
    <source>
        <dbReference type="PROSITE" id="PS50931"/>
    </source>
</evidence>
<sequence>MDSLRALRVFAITVRSGSLSAAGRQIGMSPASVSRHVTSLEDRIGSRLLNRSSRKLTLTEAGELYFQHAEQILHQLEEAEQSVSQLQGSPKGTLRVHSRLLFGTQHLIAIMPEFLKIYPEIKVDLMLSNQVIDLVEQNIDVDIRIGKLQDSSLIAKKLWGSERVLCASPGYLEHAPPLHTPNDLAAHNCLTYRLNMGRTVWRFADSEDMITEIPVEGNFQSDYGPALRQMALANAGIALMPDWSVKDDLEKGLLVQLLPDFRVSYAAFENGVYAVYQPSRYMSAKVRVFIDFLVTTCRERIA</sequence>
<dbReference type="InterPro" id="IPR005119">
    <property type="entry name" value="LysR_subst-bd"/>
</dbReference>
<dbReference type="FunFam" id="3.40.190.290:FF:000001">
    <property type="entry name" value="Transcriptional regulator, LysR family"/>
    <property type="match status" value="1"/>
</dbReference>
<evidence type="ECO:0000256" key="2">
    <source>
        <dbReference type="ARBA" id="ARBA00023015"/>
    </source>
</evidence>
<dbReference type="EMBL" id="VIWP01000014">
    <property type="protein sequence ID" value="TWF46497.1"/>
    <property type="molecule type" value="Genomic_DNA"/>
</dbReference>
<reference evidence="9 10" key="1">
    <citation type="submission" date="2019-06" db="EMBL/GenBank/DDBJ databases">
        <title>Sorghum-associated microbial communities from plants grown in Nebraska, USA.</title>
        <authorList>
            <person name="Schachtman D."/>
        </authorList>
    </citation>
    <scope>NUCLEOTIDE SEQUENCE [LARGE SCALE GENOMIC DNA]</scope>
    <source>
        <strain evidence="9 10">1225</strain>
    </source>
</reference>
<organism evidence="9 10">
    <name type="scientific">Neorhizobium alkalisoli</name>
    <dbReference type="NCBI Taxonomy" id="528178"/>
    <lineage>
        <taxon>Bacteria</taxon>
        <taxon>Pseudomonadati</taxon>
        <taxon>Pseudomonadota</taxon>
        <taxon>Alphaproteobacteria</taxon>
        <taxon>Hyphomicrobiales</taxon>
        <taxon>Rhizobiaceae</taxon>
        <taxon>Rhizobium/Agrobacterium group</taxon>
        <taxon>Neorhizobium</taxon>
    </lineage>
</organism>
<comment type="function">
    <text evidence="5">Transcriptional regulator of the ttuABCDE tartrate utilization operon.</text>
</comment>
<dbReference type="Gene3D" id="3.40.190.290">
    <property type="match status" value="1"/>
</dbReference>
<keyword evidence="10" id="KW-1185">Reference proteome</keyword>
<accession>A0A561Q839</accession>
<evidence type="ECO:0000256" key="3">
    <source>
        <dbReference type="ARBA" id="ARBA00023125"/>
    </source>
</evidence>
<name>A0A561Q839_9HYPH</name>
<dbReference type="PANTHER" id="PTHR30537">
    <property type="entry name" value="HTH-TYPE TRANSCRIPTIONAL REGULATOR"/>
    <property type="match status" value="1"/>
</dbReference>
<dbReference type="Pfam" id="PF03466">
    <property type="entry name" value="LysR_substrate"/>
    <property type="match status" value="1"/>
</dbReference>
<dbReference type="CDD" id="cd08422">
    <property type="entry name" value="PBP2_CrgA_like"/>
    <property type="match status" value="1"/>
</dbReference>
<dbReference type="GO" id="GO:0006351">
    <property type="term" value="P:DNA-templated transcription"/>
    <property type="evidence" value="ECO:0007669"/>
    <property type="project" value="TreeGrafter"/>
</dbReference>
<protein>
    <recommendedName>
        <fullName evidence="6">HTH-type transcriptional regulator TtuA</fullName>
    </recommendedName>
    <alternativeName>
        <fullName evidence="7">Tartrate utilization transcriptional regulator</fullName>
    </alternativeName>
</protein>
<feature type="domain" description="HTH lysR-type" evidence="8">
    <location>
        <begin position="1"/>
        <end position="59"/>
    </location>
</feature>
<dbReference type="PROSITE" id="PS50931">
    <property type="entry name" value="HTH_LYSR"/>
    <property type="match status" value="1"/>
</dbReference>
<keyword evidence="3" id="KW-0238">DNA-binding</keyword>
<dbReference type="Gene3D" id="1.10.10.10">
    <property type="entry name" value="Winged helix-like DNA-binding domain superfamily/Winged helix DNA-binding domain"/>
    <property type="match status" value="1"/>
</dbReference>
<evidence type="ECO:0000256" key="1">
    <source>
        <dbReference type="ARBA" id="ARBA00009437"/>
    </source>
</evidence>
<dbReference type="GO" id="GO:0003700">
    <property type="term" value="F:DNA-binding transcription factor activity"/>
    <property type="evidence" value="ECO:0007669"/>
    <property type="project" value="InterPro"/>
</dbReference>
<keyword evidence="2" id="KW-0805">Transcription regulation</keyword>
<dbReference type="GO" id="GO:0043565">
    <property type="term" value="F:sequence-specific DNA binding"/>
    <property type="evidence" value="ECO:0007669"/>
    <property type="project" value="TreeGrafter"/>
</dbReference>
<evidence type="ECO:0000313" key="10">
    <source>
        <dbReference type="Proteomes" id="UP000320653"/>
    </source>
</evidence>
<dbReference type="Pfam" id="PF00126">
    <property type="entry name" value="HTH_1"/>
    <property type="match status" value="1"/>
</dbReference>
<dbReference type="SUPFAM" id="SSF53850">
    <property type="entry name" value="Periplasmic binding protein-like II"/>
    <property type="match status" value="1"/>
</dbReference>
<dbReference type="InterPro" id="IPR058163">
    <property type="entry name" value="LysR-type_TF_proteobact-type"/>
</dbReference>
<dbReference type="OrthoDB" id="9786526at2"/>